<feature type="compositionally biased region" description="Basic and acidic residues" evidence="1">
    <location>
        <begin position="369"/>
        <end position="380"/>
    </location>
</feature>
<reference evidence="4" key="1">
    <citation type="journal article" date="2018" name="Genome Biol. Evol.">
        <title>Genomics and development of Lentinus tigrinus, a white-rot wood-decaying mushroom with dimorphic fruiting bodies.</title>
        <authorList>
            <person name="Wu B."/>
            <person name="Xu Z."/>
            <person name="Knudson A."/>
            <person name="Carlson A."/>
            <person name="Chen N."/>
            <person name="Kovaka S."/>
            <person name="LaButti K."/>
            <person name="Lipzen A."/>
            <person name="Pennachio C."/>
            <person name="Riley R."/>
            <person name="Schakwitz W."/>
            <person name="Umezawa K."/>
            <person name="Ohm R.A."/>
            <person name="Grigoriev I.V."/>
            <person name="Nagy L.G."/>
            <person name="Gibbons J."/>
            <person name="Hibbett D."/>
        </authorList>
    </citation>
    <scope>NUCLEOTIDE SEQUENCE [LARGE SCALE GENOMIC DNA]</scope>
    <source>
        <strain evidence="4">ALCF2SS1-6</strain>
    </source>
</reference>
<feature type="transmembrane region" description="Helical" evidence="2">
    <location>
        <begin position="64"/>
        <end position="84"/>
    </location>
</feature>
<protein>
    <recommendedName>
        <fullName evidence="3">DUF6533 domain-containing protein</fullName>
    </recommendedName>
</protein>
<feature type="region of interest" description="Disordered" evidence="1">
    <location>
        <begin position="354"/>
        <end position="380"/>
    </location>
</feature>
<keyword evidence="2" id="KW-0812">Transmembrane</keyword>
<sequence>MSSANSDVSATIAEFASFDVDFCLSISAWTLYVYDYIITFDREVELFWNGKRSGAAAIFILNRYLPLIAQLFYIVEYTLFIVSAERFGHYTEPQRASKRWLTNTSYSCAAFIKTSLVVVILQYFPWALFSALRAHALVRSRMLSTLVLLLSLVAPMLTFAKFAFGQTGVTQDFQPVVPGNCLVTDDLTTGMELHHHRIADMSDLGGHHPGSRDMVNLAKANLQLIFHGTNAPHTSCNVSTYCFVPQLSTNYGVNSIVLTLNVLHMSFSIRSILSSDDISEVTVFSEHITAILVSRFLMDLQEANRKAVDQTSSVVSAPDSLHFVTNFVDSFGASITIPGVGEDYFPELSGADKSAIQDRDGGGSPDPFVGRDHGRDRVGI</sequence>
<gene>
    <name evidence="4" type="ORF">L227DRAFT_649660</name>
</gene>
<organism evidence="4 5">
    <name type="scientific">Lentinus tigrinus ALCF2SS1-6</name>
    <dbReference type="NCBI Taxonomy" id="1328759"/>
    <lineage>
        <taxon>Eukaryota</taxon>
        <taxon>Fungi</taxon>
        <taxon>Dikarya</taxon>
        <taxon>Basidiomycota</taxon>
        <taxon>Agaricomycotina</taxon>
        <taxon>Agaricomycetes</taxon>
        <taxon>Polyporales</taxon>
        <taxon>Polyporaceae</taxon>
        <taxon>Lentinus</taxon>
    </lineage>
</organism>
<accession>A0A5C2SQK5</accession>
<keyword evidence="2" id="KW-1133">Transmembrane helix</keyword>
<keyword evidence="2" id="KW-0472">Membrane</keyword>
<dbReference type="Proteomes" id="UP000313359">
    <property type="component" value="Unassembled WGS sequence"/>
</dbReference>
<name>A0A5C2SQK5_9APHY</name>
<feature type="domain" description="DUF6533" evidence="3">
    <location>
        <begin position="23"/>
        <end position="68"/>
    </location>
</feature>
<dbReference type="AlphaFoldDB" id="A0A5C2SQK5"/>
<dbReference type="InterPro" id="IPR045340">
    <property type="entry name" value="DUF6533"/>
</dbReference>
<dbReference type="OrthoDB" id="2745134at2759"/>
<evidence type="ECO:0000256" key="1">
    <source>
        <dbReference type="SAM" id="MobiDB-lite"/>
    </source>
</evidence>
<evidence type="ECO:0000256" key="2">
    <source>
        <dbReference type="SAM" id="Phobius"/>
    </source>
</evidence>
<dbReference type="EMBL" id="ML122252">
    <property type="protein sequence ID" value="RPD65618.1"/>
    <property type="molecule type" value="Genomic_DNA"/>
</dbReference>
<feature type="transmembrane region" description="Helical" evidence="2">
    <location>
        <begin position="145"/>
        <end position="164"/>
    </location>
</feature>
<evidence type="ECO:0000313" key="4">
    <source>
        <dbReference type="EMBL" id="RPD65618.1"/>
    </source>
</evidence>
<feature type="transmembrane region" description="Helical" evidence="2">
    <location>
        <begin position="104"/>
        <end position="124"/>
    </location>
</feature>
<proteinExistence type="predicted"/>
<evidence type="ECO:0000313" key="5">
    <source>
        <dbReference type="Proteomes" id="UP000313359"/>
    </source>
</evidence>
<keyword evidence="5" id="KW-1185">Reference proteome</keyword>
<dbReference type="Pfam" id="PF20151">
    <property type="entry name" value="DUF6533"/>
    <property type="match status" value="1"/>
</dbReference>
<evidence type="ECO:0000259" key="3">
    <source>
        <dbReference type="Pfam" id="PF20151"/>
    </source>
</evidence>